<dbReference type="RefSeq" id="WP_199358593.1">
    <property type="nucleotide sequence ID" value="NZ_JAFKOQ010000015.1"/>
</dbReference>
<reference evidence="1" key="1">
    <citation type="submission" date="2021-03" db="EMBL/GenBank/DDBJ databases">
        <title>Study of the foodborne Vibrio vulnificus isolates from China.</title>
        <authorList>
            <person name="Zheng Z."/>
            <person name="Ye L."/>
        </authorList>
    </citation>
    <scope>NUCLEOTIDE SEQUENCE</scope>
    <source>
        <strain evidence="1">Vv1582</strain>
    </source>
</reference>
<name>A0AAW4HFG7_VIBVL</name>
<evidence type="ECO:0000313" key="1">
    <source>
        <dbReference type="EMBL" id="MBN8123610.1"/>
    </source>
</evidence>
<dbReference type="EMBL" id="JAFKOQ010000015">
    <property type="protein sequence ID" value="MBN8123610.1"/>
    <property type="molecule type" value="Genomic_DNA"/>
</dbReference>
<dbReference type="Pfam" id="PF10053">
    <property type="entry name" value="DUF2290"/>
    <property type="match status" value="1"/>
</dbReference>
<protein>
    <submittedName>
        <fullName evidence="1">DUF2290 domain-containing protein</fullName>
    </submittedName>
</protein>
<organism evidence="1 2">
    <name type="scientific">Vibrio vulnificus</name>
    <dbReference type="NCBI Taxonomy" id="672"/>
    <lineage>
        <taxon>Bacteria</taxon>
        <taxon>Pseudomonadati</taxon>
        <taxon>Pseudomonadota</taxon>
        <taxon>Gammaproteobacteria</taxon>
        <taxon>Vibrionales</taxon>
        <taxon>Vibrionaceae</taxon>
        <taxon>Vibrio</taxon>
    </lineage>
</organism>
<gene>
    <name evidence="1" type="ORF">J0J18_17845</name>
</gene>
<accession>A0AAW4HFG7</accession>
<evidence type="ECO:0000313" key="2">
    <source>
        <dbReference type="Proteomes" id="UP000664056"/>
    </source>
</evidence>
<sequence>MTPAEVTKAVNSITAALINFGICDDQNFPATKEANSQTQVVYNGFSDISIALRNVCYTDIYDHLSSNRQFNFKLIDGGLVQMLYLFDNKGSVIKHNLGYFPSPSFEPFQNDPDLYLDESNFYADMTQKSILPVPVRFDFDPNPENVKDVDHPVCHLTLGQYKNCRIPVVSPLCPMSFMNFVLRSFYNTATSEVALNFERYAFDHTITTNEQRCLHLSIV</sequence>
<dbReference type="AlphaFoldDB" id="A0AAW4HFG7"/>
<comment type="caution">
    <text evidence="1">The sequence shown here is derived from an EMBL/GenBank/DDBJ whole genome shotgun (WGS) entry which is preliminary data.</text>
</comment>
<dbReference type="Proteomes" id="UP000664056">
    <property type="component" value="Unassembled WGS sequence"/>
</dbReference>
<dbReference type="InterPro" id="IPR018742">
    <property type="entry name" value="DUF2290"/>
</dbReference>
<proteinExistence type="predicted"/>